<sequence length="60" mass="6351">MTAAVSQSATTVEADESLFTVVSVASRLSSLADVMAEIDSKRAAEVIRFRTCCADPRASK</sequence>
<gene>
    <name evidence="1" type="ORF">FHU38_000834</name>
</gene>
<dbReference type="AlphaFoldDB" id="A0A7X5UM01"/>
<accession>A0A7X5UM01</accession>
<protein>
    <submittedName>
        <fullName evidence="1">Uncharacterized protein</fullName>
    </submittedName>
</protein>
<evidence type="ECO:0000313" key="2">
    <source>
        <dbReference type="Proteomes" id="UP000545493"/>
    </source>
</evidence>
<dbReference type="EMBL" id="JAAOYM010000001">
    <property type="protein sequence ID" value="NIJ10490.1"/>
    <property type="molecule type" value="Genomic_DNA"/>
</dbReference>
<comment type="caution">
    <text evidence="1">The sequence shown here is derived from an EMBL/GenBank/DDBJ whole genome shotgun (WGS) entry which is preliminary data.</text>
</comment>
<proteinExistence type="predicted"/>
<name>A0A7X5UM01_9PSEU</name>
<evidence type="ECO:0000313" key="1">
    <source>
        <dbReference type="EMBL" id="NIJ10490.1"/>
    </source>
</evidence>
<dbReference type="Proteomes" id="UP000545493">
    <property type="component" value="Unassembled WGS sequence"/>
</dbReference>
<keyword evidence="2" id="KW-1185">Reference proteome</keyword>
<reference evidence="1 2" key="1">
    <citation type="submission" date="2020-03" db="EMBL/GenBank/DDBJ databases">
        <title>Sequencing the genomes of 1000 actinobacteria strains.</title>
        <authorList>
            <person name="Klenk H.-P."/>
        </authorList>
    </citation>
    <scope>NUCLEOTIDE SEQUENCE [LARGE SCALE GENOMIC DNA]</scope>
    <source>
        <strain evidence="1 2">DSM 45685</strain>
    </source>
</reference>
<organism evidence="1 2">
    <name type="scientific">Saccharomonospora amisosensis</name>
    <dbReference type="NCBI Taxonomy" id="1128677"/>
    <lineage>
        <taxon>Bacteria</taxon>
        <taxon>Bacillati</taxon>
        <taxon>Actinomycetota</taxon>
        <taxon>Actinomycetes</taxon>
        <taxon>Pseudonocardiales</taxon>
        <taxon>Pseudonocardiaceae</taxon>
        <taxon>Saccharomonospora</taxon>
    </lineage>
</organism>